<dbReference type="CDD" id="cd05400">
    <property type="entry name" value="NT_2-5OAS_ClassI-CCAase"/>
    <property type="match status" value="1"/>
</dbReference>
<keyword evidence="4" id="KW-1185">Reference proteome</keyword>
<dbReference type="Proteomes" id="UP000471672">
    <property type="component" value="Unassembled WGS sequence"/>
</dbReference>
<dbReference type="Pfam" id="PF18144">
    <property type="entry name" value="SMODS"/>
    <property type="match status" value="1"/>
</dbReference>
<comment type="caution">
    <text evidence="3">The sequence shown here is derived from an EMBL/GenBank/DDBJ whole genome shotgun (WGS) entry which is preliminary data.</text>
</comment>
<dbReference type="SUPFAM" id="SSF81301">
    <property type="entry name" value="Nucleotidyltransferase"/>
    <property type="match status" value="1"/>
</dbReference>
<accession>A0ABX0BM99</accession>
<feature type="domain" description="Adenylyl/Guanylyl and SMODS C-terminal sensor" evidence="2">
    <location>
        <begin position="303"/>
        <end position="430"/>
    </location>
</feature>
<dbReference type="EMBL" id="JAAFAN010000127">
    <property type="protein sequence ID" value="NDO91489.1"/>
    <property type="molecule type" value="Genomic_DNA"/>
</dbReference>
<sequence>MSQASEIFEGLLANLSVDNADTITARRDEITKTLNREFRNLEGSTANRLMVGSFGRSTAIRGISDLDLLYILPGSIRGTYEQDGGPSKVLSRTRKAIQDRYPSTSVTVDRLVVVVQFASFMFEVQPVFANTDDSFSYPDTYSDSWKITKPRAEIKETSAEDERSRGNLRRLSRLARAWKNKHGVAMGGLLIDTLAYNFLRSNTAYRTARSDQYGEMARDFFWYLSQEDDHEFYAALGSRQRVRVKKKFQRRAKAAYDLAVLAVSADGNANAYKKWRAVFGKAVPVVAAATESVLASASRSFSNTEQFIEDRYPVDIRFSLSIDCSVVQDGFRPQWLRTILDSHGLLRPQKDLRFQIIQTDVPGPYVVKWKVLNRGPEAERRDNIRGQIIDPSVGAERRERTQFRGEHLVECYIIKNGVVVARDSVIVPISAT</sequence>
<keyword evidence="1" id="KW-0051">Antiviral defense</keyword>
<evidence type="ECO:0000259" key="2">
    <source>
        <dbReference type="Pfam" id="PF18134"/>
    </source>
</evidence>
<protein>
    <submittedName>
        <fullName evidence="3">Nucleotidyltransferase</fullName>
    </submittedName>
</protein>
<organism evidence="3 4">
    <name type="scientific">Cellulosimicrobium composti</name>
    <dbReference type="NCBI Taxonomy" id="2672572"/>
    <lineage>
        <taxon>Bacteria</taxon>
        <taxon>Bacillati</taxon>
        <taxon>Actinomycetota</taxon>
        <taxon>Actinomycetes</taxon>
        <taxon>Micrococcales</taxon>
        <taxon>Promicromonosporaceae</taxon>
        <taxon>Cellulosimicrobium</taxon>
    </lineage>
</organism>
<dbReference type="InterPro" id="IPR043519">
    <property type="entry name" value="NT_sf"/>
</dbReference>
<evidence type="ECO:0000313" key="4">
    <source>
        <dbReference type="Proteomes" id="UP000471672"/>
    </source>
</evidence>
<evidence type="ECO:0000313" key="3">
    <source>
        <dbReference type="EMBL" id="NDO91489.1"/>
    </source>
</evidence>
<name>A0ABX0BM99_9MICO</name>
<dbReference type="InterPro" id="IPR040511">
    <property type="entry name" value="AGS_C"/>
</dbReference>
<gene>
    <name evidence="3" type="ORF">GYH36_18870</name>
</gene>
<reference evidence="3 4" key="1">
    <citation type="journal article" date="2021" name="Arch. Microbiol.">
        <title>Cellulosimicrobium fucosivorans sp. nov., isolated from San Elijo Lagoon, contains a fucose metabolic pathway linked to carotenoid production.</title>
        <authorList>
            <person name="Aviles F.A."/>
            <person name="Kyndt J.A."/>
        </authorList>
    </citation>
    <scope>NUCLEOTIDE SEQUENCE [LARGE SCALE GENOMIC DNA]</scope>
    <source>
        <strain evidence="3 4">SE3</strain>
    </source>
</reference>
<dbReference type="RefSeq" id="WP_162290679.1">
    <property type="nucleotide sequence ID" value="NZ_JAAFAN010000127.1"/>
</dbReference>
<proteinExistence type="predicted"/>
<dbReference type="InterPro" id="IPR006116">
    <property type="entry name" value="NT_2-5OAS_ClassI-CCAase"/>
</dbReference>
<dbReference type="Pfam" id="PF18134">
    <property type="entry name" value="AGS_C"/>
    <property type="match status" value="1"/>
</dbReference>
<evidence type="ECO:0000256" key="1">
    <source>
        <dbReference type="ARBA" id="ARBA00023118"/>
    </source>
</evidence>